<dbReference type="RefSeq" id="WP_134436685.1">
    <property type="nucleotide sequence ID" value="NZ_JAWZLG010000074.1"/>
</dbReference>
<organism evidence="1 2">
    <name type="scientific">Dysgonomonas capnocytophagoides</name>
    <dbReference type="NCBI Taxonomy" id="45254"/>
    <lineage>
        <taxon>Bacteria</taxon>
        <taxon>Pseudomonadati</taxon>
        <taxon>Bacteroidota</taxon>
        <taxon>Bacteroidia</taxon>
        <taxon>Bacteroidales</taxon>
        <taxon>Dysgonomonadaceae</taxon>
        <taxon>Dysgonomonas</taxon>
    </lineage>
</organism>
<keyword evidence="2" id="KW-1185">Reference proteome</keyword>
<comment type="caution">
    <text evidence="1">The sequence shown here is derived from an EMBL/GenBank/DDBJ whole genome shotgun (WGS) entry which is preliminary data.</text>
</comment>
<name>A0A4Y8L5A5_9BACT</name>
<dbReference type="EMBL" id="SOML01000007">
    <property type="protein sequence ID" value="TFD95666.1"/>
    <property type="molecule type" value="Genomic_DNA"/>
</dbReference>
<dbReference type="Proteomes" id="UP000297861">
    <property type="component" value="Unassembled WGS sequence"/>
</dbReference>
<evidence type="ECO:0000313" key="2">
    <source>
        <dbReference type="Proteomes" id="UP000297861"/>
    </source>
</evidence>
<sequence length="125" mass="14223">MENNNLPTEQTPQNAPREKTLMDVLTDCGRLKYDIEKTLNIAYAKFPDTDIDALRKKLTTAGSEEHRVYYSGMDLGEYEIEEAMYSDAISGSKTSVDSHETLHALQKEKTLNDAIRDKFFPDDVD</sequence>
<gene>
    <name evidence="1" type="ORF">E2605_12590</name>
</gene>
<reference evidence="1 2" key="1">
    <citation type="submission" date="2019-03" db="EMBL/GenBank/DDBJ databases">
        <title>San Antonio Military Medical Center submission to MRSN (WRAIR), pending publication.</title>
        <authorList>
            <person name="Blyth D.M."/>
            <person name="Mccarthy S.L."/>
            <person name="Schall S.E."/>
            <person name="Stam J.A."/>
            <person name="Ong A.C."/>
            <person name="Mcgann P.T."/>
        </authorList>
    </citation>
    <scope>NUCLEOTIDE SEQUENCE [LARGE SCALE GENOMIC DNA]</scope>
    <source>
        <strain evidence="1 2">MRSN571793</strain>
    </source>
</reference>
<protein>
    <submittedName>
        <fullName evidence="1">Uncharacterized protein</fullName>
    </submittedName>
</protein>
<dbReference type="AlphaFoldDB" id="A0A4Y8L5A5"/>
<evidence type="ECO:0000313" key="1">
    <source>
        <dbReference type="EMBL" id="TFD95666.1"/>
    </source>
</evidence>
<proteinExistence type="predicted"/>
<accession>A0A4Y8L5A5</accession>